<accession>A0A9W9AYI5</accession>
<reference evidence="1" key="1">
    <citation type="submission" date="2022-08" db="EMBL/GenBank/DDBJ databases">
        <authorList>
            <consortium name="DOE Joint Genome Institute"/>
            <person name="Min B."/>
            <person name="Riley R."/>
            <person name="Sierra-Patev S."/>
            <person name="Naranjo-Ortiz M."/>
            <person name="Looney B."/>
            <person name="Konkel Z."/>
            <person name="Slot J.C."/>
            <person name="Sakamoto Y."/>
            <person name="Steenwyk J.L."/>
            <person name="Rokas A."/>
            <person name="Carro J."/>
            <person name="Camarero S."/>
            <person name="Ferreira P."/>
            <person name="Molpeceres G."/>
            <person name="Ruiz-Duenas F.J."/>
            <person name="Serrano A."/>
            <person name="Henrissat B."/>
            <person name="Drula E."/>
            <person name="Hughes K.W."/>
            <person name="Mata J.L."/>
            <person name="Ishikawa N.K."/>
            <person name="Vargas-Isla R."/>
            <person name="Ushijima S."/>
            <person name="Smith C.A."/>
            <person name="Ahrendt S."/>
            <person name="Andreopoulos W."/>
            <person name="He G."/>
            <person name="Labutti K."/>
            <person name="Lipzen A."/>
            <person name="Ng V."/>
            <person name="Sandor L."/>
            <person name="Barry K."/>
            <person name="Martinez A.T."/>
            <person name="Xiao Y."/>
            <person name="Gibbons J.G."/>
            <person name="Terashima K."/>
            <person name="Hibbett D.S."/>
            <person name="Grigoriev I.V."/>
        </authorList>
    </citation>
    <scope>NUCLEOTIDE SEQUENCE</scope>
    <source>
        <strain evidence="1">Sp2 HRB7682 ss15</strain>
    </source>
</reference>
<proteinExistence type="predicted"/>
<protein>
    <recommendedName>
        <fullName evidence="3">SH3 domain-containing protein</fullName>
    </recommendedName>
</protein>
<dbReference type="EMBL" id="JANVFS010000003">
    <property type="protein sequence ID" value="KAJ4493545.1"/>
    <property type="molecule type" value="Genomic_DNA"/>
</dbReference>
<reference evidence="1" key="2">
    <citation type="journal article" date="2023" name="Proc. Natl. Acad. Sci. U.S.A.">
        <title>A global phylogenomic analysis of the shiitake genus Lentinula.</title>
        <authorList>
            <person name="Sierra-Patev S."/>
            <person name="Min B."/>
            <person name="Naranjo-Ortiz M."/>
            <person name="Looney B."/>
            <person name="Konkel Z."/>
            <person name="Slot J.C."/>
            <person name="Sakamoto Y."/>
            <person name="Steenwyk J.L."/>
            <person name="Rokas A."/>
            <person name="Carro J."/>
            <person name="Camarero S."/>
            <person name="Ferreira P."/>
            <person name="Molpeceres G."/>
            <person name="Ruiz-Duenas F.J."/>
            <person name="Serrano A."/>
            <person name="Henrissat B."/>
            <person name="Drula E."/>
            <person name="Hughes K.W."/>
            <person name="Mata J.L."/>
            <person name="Ishikawa N.K."/>
            <person name="Vargas-Isla R."/>
            <person name="Ushijima S."/>
            <person name="Smith C.A."/>
            <person name="Donoghue J."/>
            <person name="Ahrendt S."/>
            <person name="Andreopoulos W."/>
            <person name="He G."/>
            <person name="LaButti K."/>
            <person name="Lipzen A."/>
            <person name="Ng V."/>
            <person name="Riley R."/>
            <person name="Sandor L."/>
            <person name="Barry K."/>
            <person name="Martinez A.T."/>
            <person name="Xiao Y."/>
            <person name="Gibbons J.G."/>
            <person name="Terashima K."/>
            <person name="Grigoriev I.V."/>
            <person name="Hibbett D."/>
        </authorList>
    </citation>
    <scope>NUCLEOTIDE SEQUENCE</scope>
    <source>
        <strain evidence="1">Sp2 HRB7682 ss15</strain>
    </source>
</reference>
<evidence type="ECO:0000313" key="1">
    <source>
        <dbReference type="EMBL" id="KAJ4493545.1"/>
    </source>
</evidence>
<comment type="caution">
    <text evidence="1">The sequence shown here is derived from an EMBL/GenBank/DDBJ whole genome shotgun (WGS) entry which is preliminary data.</text>
</comment>
<evidence type="ECO:0000313" key="2">
    <source>
        <dbReference type="Proteomes" id="UP001150238"/>
    </source>
</evidence>
<dbReference type="InterPro" id="IPR036028">
    <property type="entry name" value="SH3-like_dom_sf"/>
</dbReference>
<sequence length="294" mass="33034">MDIVRYTSKGNDNDSLILRILPIYAVDILLDEGISIAWKALYETATRSGTQPDILAILLADELDKVQSFQRPTEVDFLVRAKRDSVPIPGWTYFGFVTGQVMHVSLLFADGTCWAESGDSAGHILTSLVDIIDPNNVDSSICAQFGSDFYARIRTIPTASTPHGCPGNLVHLFLEETDGYWWGERNGVWEWISQTDVQQLESVFDVCYVVLAQCDFLSQCDFLTRCHCLAYNKGDPIRITKECSDGWWWGEMGDNSGWVWWMNVKGEENISWDIIDADGQSSDDEGYETPEEGA</sequence>
<gene>
    <name evidence="1" type="ORF">C8J55DRAFT_161490</name>
</gene>
<name>A0A9W9AYI5_9AGAR</name>
<dbReference type="AlphaFoldDB" id="A0A9W9AYI5"/>
<dbReference type="SUPFAM" id="SSF50044">
    <property type="entry name" value="SH3-domain"/>
    <property type="match status" value="1"/>
</dbReference>
<dbReference type="Gene3D" id="2.30.30.40">
    <property type="entry name" value="SH3 Domains"/>
    <property type="match status" value="1"/>
</dbReference>
<dbReference type="Proteomes" id="UP001150238">
    <property type="component" value="Unassembled WGS sequence"/>
</dbReference>
<organism evidence="1 2">
    <name type="scientific">Lentinula lateritia</name>
    <dbReference type="NCBI Taxonomy" id="40482"/>
    <lineage>
        <taxon>Eukaryota</taxon>
        <taxon>Fungi</taxon>
        <taxon>Dikarya</taxon>
        <taxon>Basidiomycota</taxon>
        <taxon>Agaricomycotina</taxon>
        <taxon>Agaricomycetes</taxon>
        <taxon>Agaricomycetidae</taxon>
        <taxon>Agaricales</taxon>
        <taxon>Marasmiineae</taxon>
        <taxon>Omphalotaceae</taxon>
        <taxon>Lentinula</taxon>
    </lineage>
</organism>
<evidence type="ECO:0008006" key="3">
    <source>
        <dbReference type="Google" id="ProtNLM"/>
    </source>
</evidence>